<name>A0AA36JPL5_9DINO</name>
<evidence type="ECO:0000256" key="1">
    <source>
        <dbReference type="SAM" id="MobiDB-lite"/>
    </source>
</evidence>
<gene>
    <name evidence="2" type="ORF">EVOR1521_LOCUS31017</name>
</gene>
<sequence length="162" mass="17192">MGAAASPQPEATAKAAVQVSLEDLELPPRRERVALAPSAAQLLAGGSGASAPSGAGASAFGPKVAEELLPGAEARGQRAFGEDGLVGTERQQLQLLAYYAELCEDFRQYQRQTREELRCGRRALGPWTWTAPSWCCSAARREPGRPSTPSASPGPWACRSWL</sequence>
<evidence type="ECO:0000313" key="2">
    <source>
        <dbReference type="EMBL" id="CAJ1410087.1"/>
    </source>
</evidence>
<dbReference type="AlphaFoldDB" id="A0AA36JPL5"/>
<keyword evidence="3" id="KW-1185">Reference proteome</keyword>
<comment type="caution">
    <text evidence="2">The sequence shown here is derived from an EMBL/GenBank/DDBJ whole genome shotgun (WGS) entry which is preliminary data.</text>
</comment>
<organism evidence="2 3">
    <name type="scientific">Effrenium voratum</name>
    <dbReference type="NCBI Taxonomy" id="2562239"/>
    <lineage>
        <taxon>Eukaryota</taxon>
        <taxon>Sar</taxon>
        <taxon>Alveolata</taxon>
        <taxon>Dinophyceae</taxon>
        <taxon>Suessiales</taxon>
        <taxon>Symbiodiniaceae</taxon>
        <taxon>Effrenium</taxon>
    </lineage>
</organism>
<proteinExistence type="predicted"/>
<feature type="region of interest" description="Disordered" evidence="1">
    <location>
        <begin position="140"/>
        <end position="162"/>
    </location>
</feature>
<reference evidence="2" key="1">
    <citation type="submission" date="2023-08" db="EMBL/GenBank/DDBJ databases">
        <authorList>
            <person name="Chen Y."/>
            <person name="Shah S."/>
            <person name="Dougan E. K."/>
            <person name="Thang M."/>
            <person name="Chan C."/>
        </authorList>
    </citation>
    <scope>NUCLEOTIDE SEQUENCE</scope>
</reference>
<evidence type="ECO:0000313" key="3">
    <source>
        <dbReference type="Proteomes" id="UP001178507"/>
    </source>
</evidence>
<protein>
    <submittedName>
        <fullName evidence="2">Uncharacterized protein</fullName>
    </submittedName>
</protein>
<dbReference type="EMBL" id="CAUJNA010003805">
    <property type="protein sequence ID" value="CAJ1410087.1"/>
    <property type="molecule type" value="Genomic_DNA"/>
</dbReference>
<dbReference type="Proteomes" id="UP001178507">
    <property type="component" value="Unassembled WGS sequence"/>
</dbReference>
<accession>A0AA36JPL5</accession>